<dbReference type="InterPro" id="IPR000620">
    <property type="entry name" value="EamA_dom"/>
</dbReference>
<evidence type="ECO:0000259" key="6">
    <source>
        <dbReference type="Pfam" id="PF00892"/>
    </source>
</evidence>
<dbReference type="PANTHER" id="PTHR32322">
    <property type="entry name" value="INNER MEMBRANE TRANSPORTER"/>
    <property type="match status" value="1"/>
</dbReference>
<proteinExistence type="predicted"/>
<feature type="domain" description="EamA" evidence="6">
    <location>
        <begin position="143"/>
        <end position="280"/>
    </location>
</feature>
<dbReference type="Gene3D" id="1.10.3730.20">
    <property type="match status" value="1"/>
</dbReference>
<feature type="transmembrane region" description="Helical" evidence="5">
    <location>
        <begin position="235"/>
        <end position="257"/>
    </location>
</feature>
<protein>
    <submittedName>
        <fullName evidence="7">DMT family transporter</fullName>
    </submittedName>
</protein>
<comment type="subcellular location">
    <subcellularLocation>
        <location evidence="1">Membrane</location>
        <topology evidence="1">Multi-pass membrane protein</topology>
    </subcellularLocation>
</comment>
<keyword evidence="2 5" id="KW-0812">Transmembrane</keyword>
<accession>A0ABW5DR36</accession>
<feature type="transmembrane region" description="Helical" evidence="5">
    <location>
        <begin position="174"/>
        <end position="192"/>
    </location>
</feature>
<dbReference type="SUPFAM" id="SSF103481">
    <property type="entry name" value="Multidrug resistance efflux transporter EmrE"/>
    <property type="match status" value="2"/>
</dbReference>
<feature type="transmembrane region" description="Helical" evidence="5">
    <location>
        <begin position="61"/>
        <end position="83"/>
    </location>
</feature>
<feature type="transmembrane region" description="Helical" evidence="5">
    <location>
        <begin position="263"/>
        <end position="281"/>
    </location>
</feature>
<evidence type="ECO:0000256" key="5">
    <source>
        <dbReference type="SAM" id="Phobius"/>
    </source>
</evidence>
<evidence type="ECO:0000256" key="3">
    <source>
        <dbReference type="ARBA" id="ARBA00022989"/>
    </source>
</evidence>
<dbReference type="InterPro" id="IPR050638">
    <property type="entry name" value="AA-Vitamin_Transporters"/>
</dbReference>
<dbReference type="EMBL" id="JBHUIP010000012">
    <property type="protein sequence ID" value="MFD2263588.1"/>
    <property type="molecule type" value="Genomic_DNA"/>
</dbReference>
<evidence type="ECO:0000313" key="8">
    <source>
        <dbReference type="Proteomes" id="UP001597295"/>
    </source>
</evidence>
<evidence type="ECO:0000256" key="2">
    <source>
        <dbReference type="ARBA" id="ARBA00022692"/>
    </source>
</evidence>
<feature type="transmembrane region" description="Helical" evidence="5">
    <location>
        <begin position="119"/>
        <end position="136"/>
    </location>
</feature>
<keyword evidence="8" id="KW-1185">Reference proteome</keyword>
<evidence type="ECO:0000313" key="7">
    <source>
        <dbReference type="EMBL" id="MFD2263588.1"/>
    </source>
</evidence>
<organism evidence="7 8">
    <name type="scientific">Lacibacterium aquatile</name>
    <dbReference type="NCBI Taxonomy" id="1168082"/>
    <lineage>
        <taxon>Bacteria</taxon>
        <taxon>Pseudomonadati</taxon>
        <taxon>Pseudomonadota</taxon>
        <taxon>Alphaproteobacteria</taxon>
        <taxon>Rhodospirillales</taxon>
        <taxon>Rhodospirillaceae</taxon>
    </lineage>
</organism>
<dbReference type="RefSeq" id="WP_379876610.1">
    <property type="nucleotide sequence ID" value="NZ_JBHUIP010000012.1"/>
</dbReference>
<dbReference type="Proteomes" id="UP001597295">
    <property type="component" value="Unassembled WGS sequence"/>
</dbReference>
<feature type="transmembrane region" description="Helical" evidence="5">
    <location>
        <begin position="89"/>
        <end position="110"/>
    </location>
</feature>
<gene>
    <name evidence="7" type="ORF">ACFSM5_11875</name>
</gene>
<comment type="caution">
    <text evidence="7">The sequence shown here is derived from an EMBL/GenBank/DDBJ whole genome shotgun (WGS) entry which is preliminary data.</text>
</comment>
<sequence length="293" mass="31212">MTALSPKDFALVMLIVVVWGFNFAAAKIGVAVAPPLALLAMRFFIVGILLVPFVRFPRKQIGLVIAISTVLGTVHFGVMFVGLQWVDVATASLIGQLQVPFAVMLGVLVYKEKLGLRQILGMALAFGGLLVVFGKGDATYNWLGVAMISFAALVWASSNLMVKKVTDTSPIGTTAWMSLLAGPQLFALSLIFDDQPVARLLASGWTGAGSIIYMVIGATLIGYGGWYTLMQRVPLSVLSPFMLLVPVCGVLSGVWFLGEPLTWRIVVGGALTILGIGVINVRPRALFKKAGQS</sequence>
<keyword evidence="3 5" id="KW-1133">Transmembrane helix</keyword>
<name>A0ABW5DR36_9PROT</name>
<feature type="transmembrane region" description="Helical" evidence="5">
    <location>
        <begin position="36"/>
        <end position="54"/>
    </location>
</feature>
<evidence type="ECO:0000256" key="4">
    <source>
        <dbReference type="ARBA" id="ARBA00023136"/>
    </source>
</evidence>
<dbReference type="Pfam" id="PF00892">
    <property type="entry name" value="EamA"/>
    <property type="match status" value="2"/>
</dbReference>
<dbReference type="PANTHER" id="PTHR32322:SF9">
    <property type="entry name" value="AMINO-ACID METABOLITE EFFLUX PUMP-RELATED"/>
    <property type="match status" value="1"/>
</dbReference>
<feature type="domain" description="EamA" evidence="6">
    <location>
        <begin position="11"/>
        <end position="133"/>
    </location>
</feature>
<keyword evidence="4 5" id="KW-0472">Membrane</keyword>
<reference evidence="8" key="1">
    <citation type="journal article" date="2019" name="Int. J. Syst. Evol. Microbiol.">
        <title>The Global Catalogue of Microorganisms (GCM) 10K type strain sequencing project: providing services to taxonomists for standard genome sequencing and annotation.</title>
        <authorList>
            <consortium name="The Broad Institute Genomics Platform"/>
            <consortium name="The Broad Institute Genome Sequencing Center for Infectious Disease"/>
            <person name="Wu L."/>
            <person name="Ma J."/>
        </authorList>
    </citation>
    <scope>NUCLEOTIDE SEQUENCE [LARGE SCALE GENOMIC DNA]</scope>
    <source>
        <strain evidence="8">CGMCC 1.19062</strain>
    </source>
</reference>
<feature type="transmembrane region" description="Helical" evidence="5">
    <location>
        <begin position="204"/>
        <end position="223"/>
    </location>
</feature>
<evidence type="ECO:0000256" key="1">
    <source>
        <dbReference type="ARBA" id="ARBA00004141"/>
    </source>
</evidence>
<feature type="transmembrane region" description="Helical" evidence="5">
    <location>
        <begin position="142"/>
        <end position="162"/>
    </location>
</feature>
<dbReference type="InterPro" id="IPR037185">
    <property type="entry name" value="EmrE-like"/>
</dbReference>